<dbReference type="AlphaFoldDB" id="A0A1F7I7H8"/>
<evidence type="ECO:0000256" key="1">
    <source>
        <dbReference type="SAM" id="Phobius"/>
    </source>
</evidence>
<sequence length="418" mass="49255">MFRNIFSYFTRNHTIPDMARNKTVSGLLAVIGIVLISTFVYWSPFLFRATFWFGLTIPKSDFLYIYSHYDGPLYAVAAKTLYIPSLIEKFILPISYDVKYFSAHLPLYPLLVRLFAPIFNYSKSTIVVNVSVTMALAVFFYYLVKQFKLTKSPLVLTFVFLMLPRFLIVRSVGAPESLFILLILLSLFFFEKGKYLLAGIFGGLAAMTKTPGVLLFGAYLLVFAEKYFRYLRHPEIISGSVSKNQMLKRVQHDMWFNWQYLYLLLIPIGLILVFFLYQIQYKDFFAYFHSGDNIHLVSPFAAFNYDAQWVGTAWLEDIFFYFFFYLMAVVWLKDMKYRSFFYFSLIFYVATVFVQHRDISRYSLPLWPFAVIAFERFFTTKKFLLTLIILLPAIYLYAWNFSLENVMPISDWTSFFSK</sequence>
<feature type="transmembrane region" description="Helical" evidence="1">
    <location>
        <begin position="313"/>
        <end position="332"/>
    </location>
</feature>
<accession>A0A1F7I7H8</accession>
<organism evidence="2 3">
    <name type="scientific">Candidatus Roizmanbacteria bacterium RIFCSPLOWO2_01_FULL_35_13</name>
    <dbReference type="NCBI Taxonomy" id="1802055"/>
    <lineage>
        <taxon>Bacteria</taxon>
        <taxon>Candidatus Roizmaniibacteriota</taxon>
    </lineage>
</organism>
<proteinExistence type="predicted"/>
<feature type="transmembrane region" description="Helical" evidence="1">
    <location>
        <begin position="195"/>
        <end position="222"/>
    </location>
</feature>
<name>A0A1F7I7H8_9BACT</name>
<feature type="transmembrane region" description="Helical" evidence="1">
    <location>
        <begin position="126"/>
        <end position="144"/>
    </location>
</feature>
<feature type="transmembrane region" description="Helical" evidence="1">
    <location>
        <begin position="21"/>
        <end position="42"/>
    </location>
</feature>
<keyword evidence="1" id="KW-0812">Transmembrane</keyword>
<feature type="transmembrane region" description="Helical" evidence="1">
    <location>
        <begin position="383"/>
        <end position="402"/>
    </location>
</feature>
<protein>
    <submittedName>
        <fullName evidence="2">Uncharacterized protein</fullName>
    </submittedName>
</protein>
<comment type="caution">
    <text evidence="2">The sequence shown here is derived from an EMBL/GenBank/DDBJ whole genome shotgun (WGS) entry which is preliminary data.</text>
</comment>
<reference evidence="2 3" key="1">
    <citation type="journal article" date="2016" name="Nat. Commun.">
        <title>Thousands of microbial genomes shed light on interconnected biogeochemical processes in an aquifer system.</title>
        <authorList>
            <person name="Anantharaman K."/>
            <person name="Brown C.T."/>
            <person name="Hug L.A."/>
            <person name="Sharon I."/>
            <person name="Castelle C.J."/>
            <person name="Probst A.J."/>
            <person name="Thomas B.C."/>
            <person name="Singh A."/>
            <person name="Wilkins M.J."/>
            <person name="Karaoz U."/>
            <person name="Brodie E.L."/>
            <person name="Williams K.H."/>
            <person name="Hubbard S.S."/>
            <person name="Banfield J.F."/>
        </authorList>
    </citation>
    <scope>NUCLEOTIDE SEQUENCE [LARGE SCALE GENOMIC DNA]</scope>
</reference>
<evidence type="ECO:0000313" key="2">
    <source>
        <dbReference type="EMBL" id="OGK39324.1"/>
    </source>
</evidence>
<keyword evidence="1" id="KW-1133">Transmembrane helix</keyword>
<feature type="transmembrane region" description="Helical" evidence="1">
    <location>
        <begin position="260"/>
        <end position="279"/>
    </location>
</feature>
<keyword evidence="1" id="KW-0472">Membrane</keyword>
<gene>
    <name evidence="2" type="ORF">A3A74_05135</name>
</gene>
<feature type="transmembrane region" description="Helical" evidence="1">
    <location>
        <begin position="339"/>
        <end position="356"/>
    </location>
</feature>
<dbReference type="EMBL" id="MGAF01000052">
    <property type="protein sequence ID" value="OGK39324.1"/>
    <property type="molecule type" value="Genomic_DNA"/>
</dbReference>
<dbReference type="STRING" id="1802055.A3A74_05135"/>
<evidence type="ECO:0000313" key="3">
    <source>
        <dbReference type="Proteomes" id="UP000179270"/>
    </source>
</evidence>
<feature type="transmembrane region" description="Helical" evidence="1">
    <location>
        <begin position="156"/>
        <end position="189"/>
    </location>
</feature>
<dbReference type="Proteomes" id="UP000179270">
    <property type="component" value="Unassembled WGS sequence"/>
</dbReference>